<dbReference type="SUPFAM" id="SSF52833">
    <property type="entry name" value="Thioredoxin-like"/>
    <property type="match status" value="1"/>
</dbReference>
<dbReference type="InterPro" id="IPR001853">
    <property type="entry name" value="DSBA-like_thioredoxin_dom"/>
</dbReference>
<dbReference type="CDD" id="cd03022">
    <property type="entry name" value="DsbA_HCCA_Iso"/>
    <property type="match status" value="1"/>
</dbReference>
<reference evidence="3 4" key="1">
    <citation type="submission" date="2023-11" db="EMBL/GenBank/DDBJ databases">
        <title>Draft genome of Azohydromonas lata strain H1 (DSM1123), a polyhydroxyalkanoate producer.</title>
        <authorList>
            <person name="Traversa D."/>
            <person name="D'Addabbo P."/>
            <person name="Pazzani C."/>
            <person name="Manzari C."/>
            <person name="Chiara M."/>
            <person name="Scrascia M."/>
        </authorList>
    </citation>
    <scope>NUCLEOTIDE SEQUENCE [LARGE SCALE GENOMIC DNA]</scope>
    <source>
        <strain evidence="3 4">H1</strain>
    </source>
</reference>
<dbReference type="Pfam" id="PF01323">
    <property type="entry name" value="DSBA"/>
    <property type="match status" value="1"/>
</dbReference>
<dbReference type="PIRSF" id="PIRSF006386">
    <property type="entry name" value="HCCAis_GSTk"/>
    <property type="match status" value="1"/>
</dbReference>
<dbReference type="EMBL" id="JAXOJX010000035">
    <property type="protein sequence ID" value="MDZ5458841.1"/>
    <property type="molecule type" value="Genomic_DNA"/>
</dbReference>
<dbReference type="InterPro" id="IPR044087">
    <property type="entry name" value="NahD-like"/>
</dbReference>
<gene>
    <name evidence="3" type="ORF">SM757_19855</name>
</gene>
<protein>
    <recommendedName>
        <fullName evidence="1">2-hydroxychromene-2-carboxylate isomerase</fullName>
        <ecNumber evidence="1">5.99.1.4</ecNumber>
    </recommendedName>
</protein>
<feature type="domain" description="DSBA-like thioredoxin" evidence="2">
    <location>
        <begin position="3"/>
        <end position="189"/>
    </location>
</feature>
<dbReference type="Gene3D" id="3.40.30.10">
    <property type="entry name" value="Glutaredoxin"/>
    <property type="match status" value="1"/>
</dbReference>
<comment type="catalytic activity">
    <reaction evidence="1">
        <text>2-hydroxychromene-2-carboxylate = (3E)-4-(2-hydroxyphenyl)-2-oxobut-3-enoate</text>
        <dbReference type="Rhea" id="RHEA:27401"/>
        <dbReference type="ChEBI" id="CHEBI:59350"/>
        <dbReference type="ChEBI" id="CHEBI:59353"/>
        <dbReference type="EC" id="5.99.1.4"/>
    </reaction>
</comment>
<evidence type="ECO:0000256" key="1">
    <source>
        <dbReference type="PIRNR" id="PIRNR006386"/>
    </source>
</evidence>
<dbReference type="EC" id="5.99.1.4" evidence="1"/>
<dbReference type="PANTHER" id="PTHR42943">
    <property type="entry name" value="GLUTATHIONE S-TRANSFERASE KAPPA"/>
    <property type="match status" value="1"/>
</dbReference>
<accession>A0ABU5IJ13</accession>
<evidence type="ECO:0000313" key="3">
    <source>
        <dbReference type="EMBL" id="MDZ5458841.1"/>
    </source>
</evidence>
<keyword evidence="4" id="KW-1185">Reference proteome</keyword>
<proteinExistence type="inferred from homology"/>
<dbReference type="Proteomes" id="UP001293718">
    <property type="component" value="Unassembled WGS sequence"/>
</dbReference>
<dbReference type="InterPro" id="IPR036249">
    <property type="entry name" value="Thioredoxin-like_sf"/>
</dbReference>
<name>A0ABU5IJ13_9BURK</name>
<dbReference type="PANTHER" id="PTHR42943:SF2">
    <property type="entry name" value="GLUTATHIONE S-TRANSFERASE KAPPA 1"/>
    <property type="match status" value="1"/>
</dbReference>
<comment type="similarity">
    <text evidence="1">Belongs to the GST superfamily. NadH family.</text>
</comment>
<dbReference type="RefSeq" id="WP_322466812.1">
    <property type="nucleotide sequence ID" value="NZ_JAXOJX010000035.1"/>
</dbReference>
<dbReference type="InterPro" id="IPR051924">
    <property type="entry name" value="GST_Kappa/NadH"/>
</dbReference>
<dbReference type="GO" id="GO:0016853">
    <property type="term" value="F:isomerase activity"/>
    <property type="evidence" value="ECO:0007669"/>
    <property type="project" value="UniProtKB-KW"/>
</dbReference>
<evidence type="ECO:0000259" key="2">
    <source>
        <dbReference type="Pfam" id="PF01323"/>
    </source>
</evidence>
<dbReference type="InterPro" id="IPR014440">
    <property type="entry name" value="HCCAis_GSTk"/>
</dbReference>
<comment type="caution">
    <text evidence="3">The sequence shown here is derived from an EMBL/GenBank/DDBJ whole genome shotgun (WGS) entry which is preliminary data.</text>
</comment>
<evidence type="ECO:0000313" key="4">
    <source>
        <dbReference type="Proteomes" id="UP001293718"/>
    </source>
</evidence>
<sequence>MKTLDFWFDTVSPYAYLAFERLPQALEGISYSVRYRPLLFGALLKHWGQLGPAEFEPKRAWTLRQVHWQARELGVELALPAQHPFNPLALQRLALACGDVDGLPNRRVVEALFHHVWRGGGADASDPARLQALQAELRPALDPQGGEVKQRLRALTEEAIALGLFGVPTIAFEGKLFWGLDALPMLRAAMLGDAWFDGPWNEVARPQPGVRRR</sequence>
<keyword evidence="1 3" id="KW-0413">Isomerase</keyword>
<organism evidence="3 4">
    <name type="scientific">Azohydromonas lata</name>
    <dbReference type="NCBI Taxonomy" id="45677"/>
    <lineage>
        <taxon>Bacteria</taxon>
        <taxon>Pseudomonadati</taxon>
        <taxon>Pseudomonadota</taxon>
        <taxon>Betaproteobacteria</taxon>
        <taxon>Burkholderiales</taxon>
        <taxon>Sphaerotilaceae</taxon>
        <taxon>Azohydromonas</taxon>
    </lineage>
</organism>